<dbReference type="PANTHER" id="PTHR35191:SF1">
    <property type="entry name" value="PROPHAGE SIDE TAIL FIBER PROTEIN HOMOLOG STFQ-RELATED"/>
    <property type="match status" value="1"/>
</dbReference>
<dbReference type="SUPFAM" id="SSF88874">
    <property type="entry name" value="Receptor-binding domain of short tail fibre protein gp12"/>
    <property type="match status" value="1"/>
</dbReference>
<dbReference type="Proteomes" id="UP000322184">
    <property type="component" value="Unassembled WGS sequence"/>
</dbReference>
<dbReference type="Pfam" id="PF07484">
    <property type="entry name" value="Collar"/>
    <property type="match status" value="1"/>
</dbReference>
<dbReference type="Gene3D" id="3.90.1340.10">
    <property type="entry name" value="Phage tail collar domain"/>
    <property type="match status" value="1"/>
</dbReference>
<dbReference type="EMBL" id="VTUW01000134">
    <property type="protein sequence ID" value="KAA1171575.1"/>
    <property type="molecule type" value="Genomic_DNA"/>
</dbReference>
<name>A0A5B0VBL3_9GAMM</name>
<evidence type="ECO:0000259" key="1">
    <source>
        <dbReference type="Pfam" id="PF07484"/>
    </source>
</evidence>
<dbReference type="InterPro" id="IPR011083">
    <property type="entry name" value="Phage_tail_collar_dom"/>
</dbReference>
<dbReference type="AlphaFoldDB" id="A0A5B0VBL3"/>
<evidence type="ECO:0000313" key="3">
    <source>
        <dbReference type="Proteomes" id="UP000322184"/>
    </source>
</evidence>
<dbReference type="InterPro" id="IPR051934">
    <property type="entry name" value="Phage_Tail_Fiber_Structural"/>
</dbReference>
<proteinExistence type="predicted"/>
<reference evidence="2 3" key="1">
    <citation type="submission" date="2019-09" db="EMBL/GenBank/DDBJ databases">
        <title>Whole genome sequence of Photorhabdus heterorhabditis strain ETL (Enterobacteriales: Enterobacteriaceae) a bacterial symbiont of Heterorhabditis zealandica strain ETL (Rhabditida: Heterorhabditidae).</title>
        <authorList>
            <person name="Lulamba T.E."/>
            <person name="Serepa-Dlamini M.H."/>
        </authorList>
    </citation>
    <scope>NUCLEOTIDE SEQUENCE [LARGE SCALE GENOMIC DNA]</scope>
    <source>
        <strain evidence="2 3">ETL</strain>
    </source>
</reference>
<dbReference type="RefSeq" id="WP_149617642.1">
    <property type="nucleotide sequence ID" value="NZ_CAWPFF010000040.1"/>
</dbReference>
<accession>A0A5B0VBL3</accession>
<protein>
    <submittedName>
        <fullName evidence="2">DNA-packaging protein</fullName>
    </submittedName>
</protein>
<dbReference type="InterPro" id="IPR037053">
    <property type="entry name" value="Phage_tail_collar_dom_sf"/>
</dbReference>
<organism evidence="2 3">
    <name type="scientific">Photorhabdus heterorhabditis</name>
    <dbReference type="NCBI Taxonomy" id="880156"/>
    <lineage>
        <taxon>Bacteria</taxon>
        <taxon>Pseudomonadati</taxon>
        <taxon>Pseudomonadota</taxon>
        <taxon>Gammaproteobacteria</taxon>
        <taxon>Enterobacterales</taxon>
        <taxon>Morganellaceae</taxon>
        <taxon>Photorhabdus</taxon>
    </lineage>
</organism>
<comment type="caution">
    <text evidence="2">The sequence shown here is derived from an EMBL/GenBank/DDBJ whole genome shotgun (WGS) entry which is preliminary data.</text>
</comment>
<sequence>MNLAKNAFPKAGGIVNGNVDATGYVKSGEGKDVVSSQDIWAKRYIYESGLRVYSPNNKPSAEEVGAYPKSGGVVNGNVDATGYISGKGVYEAPGIRVYSSINKPSPGELGAYTTGECDGRFQLKGSGLLSIDSDNARFNGHVLAWLDEVNRLIVAANNIPVGAPIPWPLPTAPAGYFTCNGQSFNKSLYPQLAAAYPSGALPDLRGEFIRGWDDGRGVDSGRGILSWQGDAIRNITGSAETDRAQIISAAGAFKGPTTIAGASINGSALQIGRNFTFDASRVVPTANENRPRNIAFNYIVRAA</sequence>
<dbReference type="PANTHER" id="PTHR35191">
    <property type="entry name" value="PROPHAGE SIDE TAIL FIBER PROTEIN HOMOLOG STFQ-RELATED"/>
    <property type="match status" value="1"/>
</dbReference>
<feature type="domain" description="Phage tail collar" evidence="1">
    <location>
        <begin position="162"/>
        <end position="209"/>
    </location>
</feature>
<evidence type="ECO:0000313" key="2">
    <source>
        <dbReference type="EMBL" id="KAA1171575.1"/>
    </source>
</evidence>
<gene>
    <name evidence="2" type="ORF">F0L16_21675</name>
</gene>